<evidence type="ECO:0000313" key="1">
    <source>
        <dbReference type="EMBL" id="PHQ31538.1"/>
    </source>
</evidence>
<dbReference type="EMBL" id="NIZW01000046">
    <property type="protein sequence ID" value="PHQ31538.1"/>
    <property type="molecule type" value="Genomic_DNA"/>
</dbReference>
<protein>
    <submittedName>
        <fullName evidence="1">Glycosyl transferase family 28 protein</fullName>
    </submittedName>
</protein>
<dbReference type="Proteomes" id="UP000225740">
    <property type="component" value="Unassembled WGS sequence"/>
</dbReference>
<keyword evidence="2" id="KW-1185">Reference proteome</keyword>
<dbReference type="SUPFAM" id="SSF53756">
    <property type="entry name" value="UDP-Glycosyltransferase/glycogen phosphorylase"/>
    <property type="match status" value="1"/>
</dbReference>
<dbReference type="GO" id="GO:0016757">
    <property type="term" value="F:glycosyltransferase activity"/>
    <property type="evidence" value="ECO:0007669"/>
    <property type="project" value="TreeGrafter"/>
</dbReference>
<gene>
    <name evidence="1" type="ORF">CEE69_30425</name>
</gene>
<dbReference type="RefSeq" id="WP_099264320.1">
    <property type="nucleotide sequence ID" value="NZ_NIZW01000046.1"/>
</dbReference>
<dbReference type="PANTHER" id="PTHR21015:SF22">
    <property type="entry name" value="GLYCOSYLTRANSFERASE"/>
    <property type="match status" value="1"/>
</dbReference>
<proteinExistence type="predicted"/>
<dbReference type="AlphaFoldDB" id="A0A2G1VXN5"/>
<accession>A0A2G1VXN5</accession>
<evidence type="ECO:0000313" key="2">
    <source>
        <dbReference type="Proteomes" id="UP000225740"/>
    </source>
</evidence>
<dbReference type="GeneID" id="90612135"/>
<name>A0A2G1VXN5_9BACT</name>
<dbReference type="OrthoDB" id="9809594at2"/>
<dbReference type="PANTHER" id="PTHR21015">
    <property type="entry name" value="UDP-N-ACETYLGLUCOSAMINE--N-ACETYLMURAMYL-(PENTAPEPTIDE) PYROPHOSPHORYL-UNDECAPRENOL N-ACETYLGLUCOSAMINE TRANSFERASE 1"/>
    <property type="match status" value="1"/>
</dbReference>
<comment type="caution">
    <text evidence="1">The sequence shown here is derived from an EMBL/GenBank/DDBJ whole genome shotgun (WGS) entry which is preliminary data.</text>
</comment>
<organism evidence="1 2">
    <name type="scientific">Rhodopirellula bahusiensis</name>
    <dbReference type="NCBI Taxonomy" id="2014065"/>
    <lineage>
        <taxon>Bacteria</taxon>
        <taxon>Pseudomonadati</taxon>
        <taxon>Planctomycetota</taxon>
        <taxon>Planctomycetia</taxon>
        <taxon>Pirellulales</taxon>
        <taxon>Pirellulaceae</taxon>
        <taxon>Rhodopirellula</taxon>
    </lineage>
</organism>
<reference evidence="1 2" key="1">
    <citation type="submission" date="2017-06" db="EMBL/GenBank/DDBJ databases">
        <title>Description of Rhodopirellula bahusiensis sp. nov.</title>
        <authorList>
            <person name="Kizina J."/>
            <person name="Harder J."/>
        </authorList>
    </citation>
    <scope>NUCLEOTIDE SEQUENCE [LARGE SCALE GENOMIC DNA]</scope>
    <source>
        <strain evidence="1 2">SWK21</strain>
    </source>
</reference>
<keyword evidence="1" id="KW-0808">Transferase</keyword>
<sequence>MIDRQPHVGFYVHYHGMGHKHRTEAILRQLQVPASVVTSRIHDLDWNGPTLANVVGIECDNDDVPVRGMQHAQDVSALHYAPLWTDSITKRVAQYTRWLDETRPDVMVVDVSAEISMLTRLASIPQIVMRQHGRRDDPAHLAAYEAAHSLLAPFPESMEDDITPDFVRDKTVYLDGFCREQTIETSNQSQRNKSKRERPMIVVMFGRGGTGDVHQHLREAATSVPHADWVVLGKDDDSNFGRTPANLFFAGWQDRPDNWIADASVVVTSAGHNSVMELGHARCRVIAIAEDRPFEEQIRKAMILDRERLAIGLTEWPVSSEWRTLIERAMNLNPSRWDVVFEGGGARQAADHISQVAQWSHEARMSAELVTL</sequence>
<dbReference type="Gene3D" id="3.40.50.2000">
    <property type="entry name" value="Glycogen Phosphorylase B"/>
    <property type="match status" value="1"/>
</dbReference>